<keyword evidence="1" id="KW-1015">Disulfide bond</keyword>
<gene>
    <name evidence="3" type="primary">Siglec5</name>
    <name evidence="3" type="ORF">GTO95_0010144</name>
</gene>
<proteinExistence type="predicted"/>
<name>A0A8J7P5I9_ATRSP</name>
<evidence type="ECO:0000313" key="3">
    <source>
        <dbReference type="EMBL" id="MBN3325769.1"/>
    </source>
</evidence>
<accession>A0A8J7P5I9</accession>
<evidence type="ECO:0000259" key="2">
    <source>
        <dbReference type="PROSITE" id="PS50835"/>
    </source>
</evidence>
<dbReference type="Pfam" id="PF08205">
    <property type="entry name" value="C2-set_2"/>
    <property type="match status" value="1"/>
</dbReference>
<comment type="caution">
    <text evidence="3">The sequence shown here is derived from an EMBL/GenBank/DDBJ whole genome shotgun (WGS) entry which is preliminary data.</text>
</comment>
<feature type="non-terminal residue" evidence="3">
    <location>
        <position position="400"/>
    </location>
</feature>
<organism evidence="3 4">
    <name type="scientific">Atractosteus spatula</name>
    <name type="common">Alligator gar</name>
    <name type="synonym">Lepisosteus spatula</name>
    <dbReference type="NCBI Taxonomy" id="7917"/>
    <lineage>
        <taxon>Eukaryota</taxon>
        <taxon>Metazoa</taxon>
        <taxon>Chordata</taxon>
        <taxon>Craniata</taxon>
        <taxon>Vertebrata</taxon>
        <taxon>Euteleostomi</taxon>
        <taxon>Actinopterygii</taxon>
        <taxon>Neopterygii</taxon>
        <taxon>Holostei</taxon>
        <taxon>Semionotiformes</taxon>
        <taxon>Lepisosteidae</taxon>
        <taxon>Atractosteus</taxon>
    </lineage>
</organism>
<keyword evidence="4" id="KW-1185">Reference proteome</keyword>
<dbReference type="InterPro" id="IPR013162">
    <property type="entry name" value="CD80_C2-set"/>
</dbReference>
<dbReference type="InterPro" id="IPR036179">
    <property type="entry name" value="Ig-like_dom_sf"/>
</dbReference>
<dbReference type="EMBL" id="JAAWVO010077268">
    <property type="protein sequence ID" value="MBN3325769.1"/>
    <property type="molecule type" value="Genomic_DNA"/>
</dbReference>
<evidence type="ECO:0000256" key="1">
    <source>
        <dbReference type="ARBA" id="ARBA00023157"/>
    </source>
</evidence>
<sequence>MVRRIWKNNKGNIYHNDQTQVLDSFKGRTKLVGKAHEDENCTLEINEVKTHDKGPYWLRVEIPEKDNYSFKEKYVTMALKGEPEKPVLTYTQLAHAGSAYSVTCSVRHSCPTNHPTLSWDRTDGETIVHYKDIGQGNWEVLSVLTFTPLASDHNTRLTCTAQFFKLNNPQESSITLNVKRANKKTVMFYGDWTMGSVGLIQAVVQAERIMDFSPGVQQPSFCLLIGLHSLSSGLYKTNFYVNTFLNLEISNTKSTFADVDIFPPPVFLTSTSKLWLLKRFAPINVRTEFKQHGLKEGDSINIKGVLTVRLQSDGDTFTVNNVTRHSGANHTVGREEGLMHQKADDQIMFRVIFRKNMWQSETTGKTKLETQNKLMQARGKKICDITDRKINIRSFPHPQF</sequence>
<dbReference type="PANTHER" id="PTHR46484:SF7">
    <property type="entry name" value="MYELIN-ASSOCIATED GLYCOPROTEIN-LIKE-RELATED"/>
    <property type="match status" value="1"/>
</dbReference>
<feature type="non-terminal residue" evidence="3">
    <location>
        <position position="1"/>
    </location>
</feature>
<feature type="domain" description="Ig-like" evidence="2">
    <location>
        <begin position="83"/>
        <end position="175"/>
    </location>
</feature>
<dbReference type="SUPFAM" id="SSF48726">
    <property type="entry name" value="Immunoglobulin"/>
    <property type="match status" value="1"/>
</dbReference>
<dbReference type="PANTHER" id="PTHR46484">
    <property type="entry name" value="SI:CH211-171H4.5-RELATED"/>
    <property type="match status" value="1"/>
</dbReference>
<reference evidence="3" key="1">
    <citation type="journal article" date="2021" name="Cell">
        <title>Tracing the genetic footprints of vertebrate landing in non-teleost ray-finned fishes.</title>
        <authorList>
            <person name="Bi X."/>
            <person name="Wang K."/>
            <person name="Yang L."/>
            <person name="Pan H."/>
            <person name="Jiang H."/>
            <person name="Wei Q."/>
            <person name="Fang M."/>
            <person name="Yu H."/>
            <person name="Zhu C."/>
            <person name="Cai Y."/>
            <person name="He Y."/>
            <person name="Gan X."/>
            <person name="Zeng H."/>
            <person name="Yu D."/>
            <person name="Zhu Y."/>
            <person name="Jiang H."/>
            <person name="Qiu Q."/>
            <person name="Yang H."/>
            <person name="Zhang Y.E."/>
            <person name="Wang W."/>
            <person name="Zhu M."/>
            <person name="He S."/>
            <person name="Zhang G."/>
        </authorList>
    </citation>
    <scope>NUCLEOTIDE SEQUENCE</scope>
    <source>
        <strain evidence="3">Allg_001</strain>
    </source>
</reference>
<dbReference type="Gene3D" id="2.60.40.10">
    <property type="entry name" value="Immunoglobulins"/>
    <property type="match status" value="2"/>
</dbReference>
<protein>
    <submittedName>
        <fullName evidence="3">SIGL5 protein</fullName>
    </submittedName>
</protein>
<dbReference type="InterPro" id="IPR007110">
    <property type="entry name" value="Ig-like_dom"/>
</dbReference>
<dbReference type="AlphaFoldDB" id="A0A8J7P5I9"/>
<dbReference type="PROSITE" id="PS50835">
    <property type="entry name" value="IG_LIKE"/>
    <property type="match status" value="1"/>
</dbReference>
<dbReference type="InterPro" id="IPR013783">
    <property type="entry name" value="Ig-like_fold"/>
</dbReference>
<dbReference type="Proteomes" id="UP000736164">
    <property type="component" value="Unassembled WGS sequence"/>
</dbReference>
<evidence type="ECO:0000313" key="4">
    <source>
        <dbReference type="Proteomes" id="UP000736164"/>
    </source>
</evidence>